<evidence type="ECO:0000313" key="3">
    <source>
        <dbReference type="Proteomes" id="UP000244037"/>
    </source>
</evidence>
<dbReference type="Proteomes" id="UP000244037">
    <property type="component" value="Unassembled WGS sequence"/>
</dbReference>
<protein>
    <submittedName>
        <fullName evidence="2">Uncharacterized protein</fullName>
    </submittedName>
</protein>
<keyword evidence="1" id="KW-0175">Coiled coil</keyword>
<gene>
    <name evidence="2" type="ORF">C8N38_1084</name>
</gene>
<dbReference type="AlphaFoldDB" id="A0A8E2VIN1"/>
<reference evidence="2 3" key="1">
    <citation type="submission" date="2018-04" db="EMBL/GenBank/DDBJ databases">
        <title>Genomic Encyclopedia of Archaeal and Bacterial Type Strains, Phase II (KMG-II): from individual species to whole genera.</title>
        <authorList>
            <person name="Goeker M."/>
        </authorList>
    </citation>
    <scope>NUCLEOTIDE SEQUENCE [LARGE SCALE GENOMIC DNA]</scope>
    <source>
        <strain evidence="2 3">DSM 19783</strain>
    </source>
</reference>
<dbReference type="EMBL" id="QAYC01000008">
    <property type="protein sequence ID" value="PTW48255.1"/>
    <property type="molecule type" value="Genomic_DNA"/>
</dbReference>
<proteinExistence type="predicted"/>
<organism evidence="2 3">
    <name type="scientific">Rhodovulum kholense</name>
    <dbReference type="NCBI Taxonomy" id="453584"/>
    <lineage>
        <taxon>Bacteria</taxon>
        <taxon>Pseudomonadati</taxon>
        <taxon>Pseudomonadota</taxon>
        <taxon>Alphaproteobacteria</taxon>
        <taxon>Rhodobacterales</taxon>
        <taxon>Paracoccaceae</taxon>
        <taxon>Rhodovulum</taxon>
    </lineage>
</organism>
<sequence>MPKKILTVGFQLATENAETAEFRDKTSLLDWDVILFRPDASSYLYNEYKPSEYLGKTALNDRNSFGLKEACAHWRRELQEAVSNGKTVIVHLSKPTEVYVATGTKEHSGTGRNRQTTRHVEIFSNFRALPIIEDWTATHGSAMTLRPEYREQLSSYWSKFADKSVYEVVFAEGTKGACITTKHGNRAVGLAFSSKSSEGSLLFLPDLDFGPDEFFEERDDEMCFTDAARQFAGSYLSEVLSIDQAYRQSSAKTSEPQWAKEETFSLTTEKGLREKLLRAEEAVEKAQRKKEVIQSQLVEAGQLRDLLFETGRPLEAAILKALELMGFDAEQYEDGTSEFDAVFSSPEGRLLGEAEGRDSKPIAIGKLRQLTMNIHEDLEREEVQAPAKGILFGNGFRLIAPHEREPSFTDKCVSSAVSMSIGLVATCDLFEVARYLSENSDKRYAELCRTTLVKKTGIIRFPNRPIKAESAILGNPQRMSAKRAATAEPE</sequence>
<name>A0A8E2VIN1_9RHOB</name>
<evidence type="ECO:0000313" key="2">
    <source>
        <dbReference type="EMBL" id="PTW48255.1"/>
    </source>
</evidence>
<evidence type="ECO:0000256" key="1">
    <source>
        <dbReference type="SAM" id="Coils"/>
    </source>
</evidence>
<accession>A0A8E2VIN1</accession>
<dbReference type="RefSeq" id="WP_215731131.1">
    <property type="nucleotide sequence ID" value="NZ_QAYC01000008.1"/>
</dbReference>
<feature type="coiled-coil region" evidence="1">
    <location>
        <begin position="269"/>
        <end position="303"/>
    </location>
</feature>
<keyword evidence="3" id="KW-1185">Reference proteome</keyword>
<comment type="caution">
    <text evidence="2">The sequence shown here is derived from an EMBL/GenBank/DDBJ whole genome shotgun (WGS) entry which is preliminary data.</text>
</comment>